<reference evidence="7 8" key="1">
    <citation type="submission" date="2017-07" db="EMBL/GenBank/DDBJ databases">
        <title>Genome sequencing and assembly of Paenibacillus rigui.</title>
        <authorList>
            <person name="Mayilraj S."/>
        </authorList>
    </citation>
    <scope>NUCLEOTIDE SEQUENCE [LARGE SCALE GENOMIC DNA]</scope>
    <source>
        <strain evidence="7 8">JCM 16352</strain>
    </source>
</reference>
<evidence type="ECO:0000259" key="6">
    <source>
        <dbReference type="Pfam" id="PF13545"/>
    </source>
</evidence>
<dbReference type="Pfam" id="PF13545">
    <property type="entry name" value="HTH_Crp_2"/>
    <property type="match status" value="1"/>
</dbReference>
<dbReference type="PANTHER" id="PTHR34294">
    <property type="entry name" value="TRANSCRIPTIONAL REGULATOR-RELATED"/>
    <property type="match status" value="1"/>
</dbReference>
<gene>
    <name evidence="7" type="ORF">CF651_18315</name>
</gene>
<evidence type="ECO:0000313" key="7">
    <source>
        <dbReference type="EMBL" id="OXM84861.1"/>
    </source>
</evidence>
<dbReference type="InterPro" id="IPR012318">
    <property type="entry name" value="HTH_CRP"/>
</dbReference>
<protein>
    <submittedName>
        <fullName evidence="7">MarR family transcriptional regulator</fullName>
    </submittedName>
</protein>
<dbReference type="InterPro" id="IPR037171">
    <property type="entry name" value="NagB/RpiA_transferase-like"/>
</dbReference>
<dbReference type="Pfam" id="PF04198">
    <property type="entry name" value="Sugar-bind"/>
    <property type="match status" value="1"/>
</dbReference>
<comment type="caution">
    <text evidence="7">The sequence shown here is derived from an EMBL/GenBank/DDBJ whole genome shotgun (WGS) entry which is preliminary data.</text>
</comment>
<evidence type="ECO:0000256" key="3">
    <source>
        <dbReference type="ARBA" id="ARBA00023125"/>
    </source>
</evidence>
<evidence type="ECO:0000256" key="1">
    <source>
        <dbReference type="ARBA" id="ARBA00010466"/>
    </source>
</evidence>
<dbReference type="GO" id="GO:0003677">
    <property type="term" value="F:DNA binding"/>
    <property type="evidence" value="ECO:0007669"/>
    <property type="project" value="UniProtKB-KW"/>
</dbReference>
<dbReference type="InterPro" id="IPR036390">
    <property type="entry name" value="WH_DNA-bd_sf"/>
</dbReference>
<name>A0A229UNA8_9BACL</name>
<feature type="domain" description="Sugar-binding" evidence="5">
    <location>
        <begin position="61"/>
        <end position="315"/>
    </location>
</feature>
<keyword evidence="3" id="KW-0238">DNA-binding</keyword>
<dbReference type="InterPro" id="IPR007324">
    <property type="entry name" value="Sugar-bd_dom_put"/>
</dbReference>
<keyword evidence="2" id="KW-0805">Transcription regulation</keyword>
<dbReference type="RefSeq" id="WP_094016309.1">
    <property type="nucleotide sequence ID" value="NZ_NMQW01000025.1"/>
</dbReference>
<evidence type="ECO:0000256" key="2">
    <source>
        <dbReference type="ARBA" id="ARBA00023015"/>
    </source>
</evidence>
<dbReference type="SUPFAM" id="SSF46785">
    <property type="entry name" value="Winged helix' DNA-binding domain"/>
    <property type="match status" value="1"/>
</dbReference>
<dbReference type="Gene3D" id="3.40.50.1360">
    <property type="match status" value="1"/>
</dbReference>
<keyword evidence="8" id="KW-1185">Reference proteome</keyword>
<dbReference type="GO" id="GO:0006355">
    <property type="term" value="P:regulation of DNA-templated transcription"/>
    <property type="evidence" value="ECO:0007669"/>
    <property type="project" value="InterPro"/>
</dbReference>
<dbReference type="GO" id="GO:0030246">
    <property type="term" value="F:carbohydrate binding"/>
    <property type="evidence" value="ECO:0007669"/>
    <property type="project" value="InterPro"/>
</dbReference>
<organism evidence="7 8">
    <name type="scientific">Paenibacillus rigui</name>
    <dbReference type="NCBI Taxonomy" id="554312"/>
    <lineage>
        <taxon>Bacteria</taxon>
        <taxon>Bacillati</taxon>
        <taxon>Bacillota</taxon>
        <taxon>Bacilli</taxon>
        <taxon>Bacillales</taxon>
        <taxon>Paenibacillaceae</taxon>
        <taxon>Paenibacillus</taxon>
    </lineage>
</organism>
<feature type="domain" description="HTH crp-type" evidence="6">
    <location>
        <begin position="24"/>
        <end position="56"/>
    </location>
</feature>
<evidence type="ECO:0000256" key="4">
    <source>
        <dbReference type="ARBA" id="ARBA00023163"/>
    </source>
</evidence>
<dbReference type="OrthoDB" id="58802at2"/>
<evidence type="ECO:0000313" key="8">
    <source>
        <dbReference type="Proteomes" id="UP000215509"/>
    </source>
</evidence>
<dbReference type="SUPFAM" id="SSF100950">
    <property type="entry name" value="NagB/RpiA/CoA transferase-like"/>
    <property type="match status" value="1"/>
</dbReference>
<keyword evidence="4" id="KW-0804">Transcription</keyword>
<proteinExistence type="inferred from homology"/>
<accession>A0A229UNA8</accession>
<dbReference type="PANTHER" id="PTHR34294:SF1">
    <property type="entry name" value="TRANSCRIPTIONAL REGULATOR LSRR"/>
    <property type="match status" value="1"/>
</dbReference>
<evidence type="ECO:0000259" key="5">
    <source>
        <dbReference type="Pfam" id="PF04198"/>
    </source>
</evidence>
<sequence>MTDIKSERNRLLVKISQLYYEEGLNQQDIAARLGMSRPHVSRMLTAAKQEGIVQITIKNPYSAEQQVERALLETFGIHDALVVDASQPAGLPLSVQLGRTCAVLLESILKDHDTVGIMAGRTVAAVGTELDYFPRNGLQFVPLVGGWGSEGASWHANSNTATIADKLKSKYWQLHAPAVVTHEQTGKLLKQEPDIDKVLQQAKRCQVAVIGIGEVSEHASIVQSGNFTSADLDQVKAGGAAANLCASFLDGNGQTIALPVNDRMIGLTAQELRGIPNVVAVAGGQDKVAAITAALRGKWIDILVTDAATAEAVLRFHAQLSPTLPLKKKDR</sequence>
<comment type="similarity">
    <text evidence="1">Belongs to the SorC transcriptional regulatory family.</text>
</comment>
<dbReference type="InterPro" id="IPR051054">
    <property type="entry name" value="SorC_transcr_regulators"/>
</dbReference>
<dbReference type="EMBL" id="NMQW01000025">
    <property type="protein sequence ID" value="OXM84861.1"/>
    <property type="molecule type" value="Genomic_DNA"/>
</dbReference>
<dbReference type="Gene3D" id="1.10.10.60">
    <property type="entry name" value="Homeodomain-like"/>
    <property type="match status" value="1"/>
</dbReference>
<dbReference type="AlphaFoldDB" id="A0A229UNA8"/>
<dbReference type="Proteomes" id="UP000215509">
    <property type="component" value="Unassembled WGS sequence"/>
</dbReference>